<proteinExistence type="inferred from homology"/>
<keyword evidence="5 8" id="KW-0812">Transmembrane</keyword>
<evidence type="ECO:0000256" key="4">
    <source>
        <dbReference type="ARBA" id="ARBA00022475"/>
    </source>
</evidence>
<protein>
    <submittedName>
        <fullName evidence="10">ABC transporter permease</fullName>
    </submittedName>
</protein>
<evidence type="ECO:0000259" key="9">
    <source>
        <dbReference type="PROSITE" id="PS50928"/>
    </source>
</evidence>
<evidence type="ECO:0000256" key="8">
    <source>
        <dbReference type="RuleBase" id="RU363032"/>
    </source>
</evidence>
<evidence type="ECO:0000313" key="10">
    <source>
        <dbReference type="EMBL" id="PWE27608.1"/>
    </source>
</evidence>
<accession>A0A2U2C6U0</accession>
<dbReference type="PANTHER" id="PTHR30614:SF47">
    <property type="entry name" value="ABC TRANSPORTER PERMEASE"/>
    <property type="match status" value="1"/>
</dbReference>
<dbReference type="Pfam" id="PF00528">
    <property type="entry name" value="BPD_transp_1"/>
    <property type="match status" value="1"/>
</dbReference>
<dbReference type="EMBL" id="QEYD01000010">
    <property type="protein sequence ID" value="PWE27608.1"/>
    <property type="molecule type" value="Genomic_DNA"/>
</dbReference>
<dbReference type="Proteomes" id="UP000244940">
    <property type="component" value="Unassembled WGS sequence"/>
</dbReference>
<dbReference type="Gene3D" id="1.10.3720.10">
    <property type="entry name" value="MetI-like"/>
    <property type="match status" value="1"/>
</dbReference>
<keyword evidence="3 8" id="KW-0813">Transport</keyword>
<feature type="transmembrane region" description="Helical" evidence="8">
    <location>
        <begin position="60"/>
        <end position="80"/>
    </location>
</feature>
<comment type="similarity">
    <text evidence="2">Belongs to the binding-protein-dependent transport system permease family. HisMQ subfamily.</text>
</comment>
<dbReference type="InterPro" id="IPR035906">
    <property type="entry name" value="MetI-like_sf"/>
</dbReference>
<dbReference type="InterPro" id="IPR043429">
    <property type="entry name" value="ArtM/GltK/GlnP/TcyL/YhdX-like"/>
</dbReference>
<keyword evidence="4" id="KW-1003">Cell membrane</keyword>
<dbReference type="GO" id="GO:0022857">
    <property type="term" value="F:transmembrane transporter activity"/>
    <property type="evidence" value="ECO:0007669"/>
    <property type="project" value="InterPro"/>
</dbReference>
<keyword evidence="7 8" id="KW-0472">Membrane</keyword>
<evidence type="ECO:0000256" key="7">
    <source>
        <dbReference type="ARBA" id="ARBA00023136"/>
    </source>
</evidence>
<keyword evidence="11" id="KW-1185">Reference proteome</keyword>
<evidence type="ECO:0000256" key="6">
    <source>
        <dbReference type="ARBA" id="ARBA00022989"/>
    </source>
</evidence>
<dbReference type="PANTHER" id="PTHR30614">
    <property type="entry name" value="MEMBRANE COMPONENT OF AMINO ACID ABC TRANSPORTER"/>
    <property type="match status" value="1"/>
</dbReference>
<dbReference type="InterPro" id="IPR000515">
    <property type="entry name" value="MetI-like"/>
</dbReference>
<feature type="transmembrane region" description="Helical" evidence="8">
    <location>
        <begin position="100"/>
        <end position="117"/>
    </location>
</feature>
<organism evidence="10 11">
    <name type="scientific">Pararhodobacter marinus</name>
    <dbReference type="NCBI Taxonomy" id="2184063"/>
    <lineage>
        <taxon>Bacteria</taxon>
        <taxon>Pseudomonadati</taxon>
        <taxon>Pseudomonadota</taxon>
        <taxon>Alphaproteobacteria</taxon>
        <taxon>Rhodobacterales</taxon>
        <taxon>Paracoccaceae</taxon>
        <taxon>Pararhodobacter</taxon>
    </lineage>
</organism>
<feature type="transmembrane region" description="Helical" evidence="8">
    <location>
        <begin position="200"/>
        <end position="220"/>
    </location>
</feature>
<comment type="subcellular location">
    <subcellularLocation>
        <location evidence="1">Cell inner membrane</location>
        <topology evidence="1">Multi-pass membrane protein</topology>
    </subcellularLocation>
    <subcellularLocation>
        <location evidence="8">Cell membrane</location>
        <topology evidence="8">Multi-pass membrane protein</topology>
    </subcellularLocation>
</comment>
<evidence type="ECO:0000256" key="3">
    <source>
        <dbReference type="ARBA" id="ARBA00022448"/>
    </source>
</evidence>
<dbReference type="AlphaFoldDB" id="A0A2U2C6U0"/>
<dbReference type="NCBIfam" id="TIGR01726">
    <property type="entry name" value="HEQRo_perm_3TM"/>
    <property type="match status" value="1"/>
</dbReference>
<dbReference type="GO" id="GO:0043190">
    <property type="term" value="C:ATP-binding cassette (ABC) transporter complex"/>
    <property type="evidence" value="ECO:0007669"/>
    <property type="project" value="InterPro"/>
</dbReference>
<evidence type="ECO:0000256" key="1">
    <source>
        <dbReference type="ARBA" id="ARBA00004429"/>
    </source>
</evidence>
<feature type="transmembrane region" description="Helical" evidence="8">
    <location>
        <begin position="20"/>
        <end position="48"/>
    </location>
</feature>
<dbReference type="GO" id="GO:0006865">
    <property type="term" value="P:amino acid transport"/>
    <property type="evidence" value="ECO:0007669"/>
    <property type="project" value="TreeGrafter"/>
</dbReference>
<name>A0A2U2C6U0_9RHOB</name>
<evidence type="ECO:0000256" key="5">
    <source>
        <dbReference type="ARBA" id="ARBA00022692"/>
    </source>
</evidence>
<sequence>MRTGSVTLIEFLSGRYGELLLKGLIVTLQLSGVTLAASFVIGVVLTLIRLSPLWIVQQAVGLLVDAIRSVPLLVHVIFWYFGAPELLPDGLRMWLYARDVNFICAAVAISIYAGAFISEDLRSGLRSIPRGQSEASLSLGFSGFETFRYIILPQAFRITVPPLLGQAMTLTKNTSIALMIGVPELVYQARRIQDITYEPLMPYASATLVYVVICALLTLASRAYSRTALSHRTEPERTPATREQSA</sequence>
<keyword evidence="6 8" id="KW-1133">Transmembrane helix</keyword>
<dbReference type="SUPFAM" id="SSF161098">
    <property type="entry name" value="MetI-like"/>
    <property type="match status" value="1"/>
</dbReference>
<reference evidence="10 11" key="1">
    <citation type="submission" date="2018-05" db="EMBL/GenBank/DDBJ databases">
        <title>Pararhodobacter marina sp. nov., isolated from deep-sea water of the Indian Ocean.</title>
        <authorList>
            <person name="Lai Q.Sr."/>
            <person name="Liu X."/>
            <person name="Shao Z."/>
        </authorList>
    </citation>
    <scope>NUCLEOTIDE SEQUENCE [LARGE SCALE GENOMIC DNA]</scope>
    <source>
        <strain evidence="10 11">CIC4N-9</strain>
    </source>
</reference>
<dbReference type="InterPro" id="IPR010065">
    <property type="entry name" value="AA_ABC_transptr_permease_3TM"/>
</dbReference>
<dbReference type="CDD" id="cd06261">
    <property type="entry name" value="TM_PBP2"/>
    <property type="match status" value="1"/>
</dbReference>
<evidence type="ECO:0000256" key="2">
    <source>
        <dbReference type="ARBA" id="ARBA00010072"/>
    </source>
</evidence>
<dbReference type="PROSITE" id="PS50928">
    <property type="entry name" value="ABC_TM1"/>
    <property type="match status" value="1"/>
</dbReference>
<feature type="domain" description="ABC transmembrane type-1" evidence="9">
    <location>
        <begin position="24"/>
        <end position="221"/>
    </location>
</feature>
<evidence type="ECO:0000313" key="11">
    <source>
        <dbReference type="Proteomes" id="UP000244940"/>
    </source>
</evidence>
<comment type="caution">
    <text evidence="10">The sequence shown here is derived from an EMBL/GenBank/DDBJ whole genome shotgun (WGS) entry which is preliminary data.</text>
</comment>
<gene>
    <name evidence="10" type="ORF">C4N9_16355</name>
</gene>
<dbReference type="OrthoDB" id="9814550at2"/>